<dbReference type="InterPro" id="IPR012910">
    <property type="entry name" value="Plug_dom"/>
</dbReference>
<comment type="subcellular location">
    <subcellularLocation>
        <location evidence="1">Cell outer membrane</location>
        <topology evidence="1">Multi-pass membrane protein</topology>
    </subcellularLocation>
</comment>
<organism evidence="4 5">
    <name type="scientific">Mucilaginibacter hurinus</name>
    <dbReference type="NCBI Taxonomy" id="2201324"/>
    <lineage>
        <taxon>Bacteria</taxon>
        <taxon>Pseudomonadati</taxon>
        <taxon>Bacteroidota</taxon>
        <taxon>Sphingobacteriia</taxon>
        <taxon>Sphingobacteriales</taxon>
        <taxon>Sphingobacteriaceae</taxon>
        <taxon>Mucilaginibacter</taxon>
    </lineage>
</organism>
<dbReference type="AlphaFoldDB" id="A0A367GL39"/>
<dbReference type="InterPro" id="IPR013783">
    <property type="entry name" value="Ig-like_fold"/>
</dbReference>
<dbReference type="EMBL" id="QGDC01000010">
    <property type="protein sequence ID" value="RCH53715.1"/>
    <property type="molecule type" value="Genomic_DNA"/>
</dbReference>
<comment type="similarity">
    <text evidence="1">Belongs to the TonB-dependent receptor family.</text>
</comment>
<evidence type="ECO:0000313" key="5">
    <source>
        <dbReference type="Proteomes" id="UP000253209"/>
    </source>
</evidence>
<proteinExistence type="inferred from homology"/>
<evidence type="ECO:0000313" key="4">
    <source>
        <dbReference type="EMBL" id="RCH53715.1"/>
    </source>
</evidence>
<keyword evidence="1" id="KW-0472">Membrane</keyword>
<feature type="signal peptide" evidence="2">
    <location>
        <begin position="1"/>
        <end position="24"/>
    </location>
</feature>
<dbReference type="RefSeq" id="WP_114006285.1">
    <property type="nucleotide sequence ID" value="NZ_QGDC01000010.1"/>
</dbReference>
<dbReference type="InterPro" id="IPR037066">
    <property type="entry name" value="Plug_dom_sf"/>
</dbReference>
<feature type="domain" description="TonB-dependent receptor plug" evidence="3">
    <location>
        <begin position="733"/>
        <end position="792"/>
    </location>
</feature>
<dbReference type="OrthoDB" id="609485at2"/>
<dbReference type="Proteomes" id="UP000253209">
    <property type="component" value="Unassembled WGS sequence"/>
</dbReference>
<dbReference type="Gene3D" id="2.60.40.1930">
    <property type="match status" value="1"/>
</dbReference>
<dbReference type="InterPro" id="IPR039426">
    <property type="entry name" value="TonB-dep_rcpt-like"/>
</dbReference>
<evidence type="ECO:0000256" key="2">
    <source>
        <dbReference type="SAM" id="SignalP"/>
    </source>
</evidence>
<keyword evidence="1" id="KW-0998">Cell outer membrane</keyword>
<dbReference type="Gene3D" id="2.170.130.10">
    <property type="entry name" value="TonB-dependent receptor, plug domain"/>
    <property type="match status" value="1"/>
</dbReference>
<dbReference type="SUPFAM" id="SSF56935">
    <property type="entry name" value="Porins"/>
    <property type="match status" value="1"/>
</dbReference>
<dbReference type="SUPFAM" id="SSF49478">
    <property type="entry name" value="Cna protein B-type domain"/>
    <property type="match status" value="1"/>
</dbReference>
<keyword evidence="5" id="KW-1185">Reference proteome</keyword>
<keyword evidence="1" id="KW-0813">Transport</keyword>
<name>A0A367GL39_9SPHI</name>
<reference evidence="4 5" key="1">
    <citation type="submission" date="2018-05" db="EMBL/GenBank/DDBJ databases">
        <title>Mucilaginibacter hurinus sp. nov., isolated from briquette warehouse soil.</title>
        <authorList>
            <person name="Choi L."/>
        </authorList>
    </citation>
    <scope>NUCLEOTIDE SEQUENCE [LARGE SCALE GENOMIC DNA]</scope>
    <source>
        <strain evidence="4 5">ZR32</strain>
    </source>
</reference>
<comment type="caution">
    <text evidence="4">The sequence shown here is derived from an EMBL/GenBank/DDBJ whole genome shotgun (WGS) entry which is preliminary data.</text>
</comment>
<keyword evidence="1" id="KW-1134">Transmembrane beta strand</keyword>
<keyword evidence="1" id="KW-0812">Transmembrane</keyword>
<keyword evidence="4" id="KW-0675">Receptor</keyword>
<feature type="chain" id="PRO_5016802058" evidence="2">
    <location>
        <begin position="25"/>
        <end position="899"/>
    </location>
</feature>
<dbReference type="Pfam" id="PF07715">
    <property type="entry name" value="Plug"/>
    <property type="match status" value="1"/>
</dbReference>
<protein>
    <submittedName>
        <fullName evidence="4">TonB-dependent receptor</fullName>
    </submittedName>
</protein>
<evidence type="ECO:0000256" key="1">
    <source>
        <dbReference type="PROSITE-ProRule" id="PRU01360"/>
    </source>
</evidence>
<sequence length="899" mass="98119">MKKKISAVLLVLAGALLLSFNKVDDELIKTVAVQLDRWLSEHPQEKVHLHLDKPYYAAGEDIWFKAYVTVGPEHRLSAISGILNIELINSDDSIKQAIKLPLTSGLGWGDFNLPDTLAEGSYRIRAYTNWMRNAGDDYFFDKTITVLNAAANKVYTSTKYTYNNQTGRRQDSAIITYADINGNPYSNKEVSYRVENNNRSVEKGKGVTNAKGELTVNFANNSIQSTGLARMQTVIAIDGKEKVTKSIVIKALSDEVDIQFFPEGGYLVNGISSKVAFKATGADGLGKDVKGVIKDGTGKTITNFNSAHLGMGVFAFQPQAGSTYSARVTYADGSQKTVPLPVIKDAGYALSVDNSDTARVVLRILAANVAGNESLSVVAHSGGKLLYAAKTKPGGTGFMAAIPKARFPSGIVQFTLFSSAGEPLNERLIFVQQPDLLKLNISASKRVYSQREKVKLDITASTVKDSLIEGAFSAAVINETIVNADEANENTILTDILLTSDIKGYIEKPNYYFTNIGDQTRANLDILMLTQGYRRFEWKSILNANFSASRYQPEKTLDISGTVTQKGKPLAAAKVTLFSSTGGIFSADTVADANGRFRFKDLVFADSARMVVQASAANGKKNNVDIILDNIEPPGIAKNKNVGDIRANLNEGFSAYLQYSSKWYAAQLNSGMGVRTIVLKEVKVTEKKQVAKNSSNLNGSGNADQVITAKDLPLGCFRLDMCLQGRLVGVRFVNGRAFSTRGINTPMLIVVDGVYLSDDYLNVLNVNDVETVEVLRGIGRTAIYGAQGYGGVIIITTRRGGSNYDYLKRPAPGVISYTPKGYYVARTFYSPRYDDPKTNVQVADMRSTIYWNPNIITGKNGKASIEYFNAGSEGTYRVVIEGIDNDGRLGRLVYRYKVE</sequence>
<accession>A0A367GL39</accession>
<evidence type="ECO:0000259" key="3">
    <source>
        <dbReference type="Pfam" id="PF07715"/>
    </source>
</evidence>
<keyword evidence="2" id="KW-0732">Signal</keyword>
<dbReference type="PROSITE" id="PS52016">
    <property type="entry name" value="TONB_DEPENDENT_REC_3"/>
    <property type="match status" value="1"/>
</dbReference>
<dbReference type="GO" id="GO:0009279">
    <property type="term" value="C:cell outer membrane"/>
    <property type="evidence" value="ECO:0007669"/>
    <property type="project" value="UniProtKB-SubCell"/>
</dbReference>
<dbReference type="Gene3D" id="2.60.40.10">
    <property type="entry name" value="Immunoglobulins"/>
    <property type="match status" value="1"/>
</dbReference>
<gene>
    <name evidence="4" type="ORF">DJ568_15870</name>
</gene>